<evidence type="ECO:0000256" key="7">
    <source>
        <dbReference type="ARBA" id="ARBA00023125"/>
    </source>
</evidence>
<dbReference type="PANTHER" id="PTHR24384:SF189">
    <property type="entry name" value="C2H2-TYPE DOMAIN-CONTAINING PROTEIN-RELATED"/>
    <property type="match status" value="1"/>
</dbReference>
<feature type="domain" description="C2H2-type" evidence="12">
    <location>
        <begin position="473"/>
        <end position="500"/>
    </location>
</feature>
<feature type="region of interest" description="Disordered" evidence="11">
    <location>
        <begin position="436"/>
        <end position="459"/>
    </location>
</feature>
<keyword evidence="8" id="KW-0804">Transcription</keyword>
<keyword evidence="2" id="KW-0479">Metal-binding</keyword>
<keyword evidence="13" id="KW-1185">Reference proteome</keyword>
<evidence type="ECO:0000313" key="14">
    <source>
        <dbReference type="RefSeq" id="XP_013883831.1"/>
    </source>
</evidence>
<name>A0A2I4CV16_AUSLI</name>
<dbReference type="PANTHER" id="PTHR24384">
    <property type="entry name" value="FINGER PUTATIVE TRANSCRIPTION FACTOR FAMILY-RELATED"/>
    <property type="match status" value="1"/>
</dbReference>
<dbReference type="FunFam" id="3.30.160.60:FF:000202">
    <property type="entry name" value="Zinc finger protein 574"/>
    <property type="match status" value="1"/>
</dbReference>
<feature type="domain" description="C2H2-type" evidence="12">
    <location>
        <begin position="577"/>
        <end position="604"/>
    </location>
</feature>
<feature type="compositionally biased region" description="Polar residues" evidence="11">
    <location>
        <begin position="389"/>
        <end position="399"/>
    </location>
</feature>
<dbReference type="KEGG" id="alim:106532338"/>
<dbReference type="SMART" id="SM00355">
    <property type="entry name" value="ZnF_C2H2"/>
    <property type="match status" value="17"/>
</dbReference>
<dbReference type="FunFam" id="3.30.160.60:FF:001763">
    <property type="entry name" value="Zinc finger protein 574"/>
    <property type="match status" value="1"/>
</dbReference>
<sequence>MEGSSVYMCFPCYQEFNTLEEVLKHQLTCTAEEDQSGSSGGTAVAIPVDQPQQHAVSTSQTIALPQIAVPQNAVAQIEVHVGHPSLEQIKSEVDDSHEKKPPDQPRILYQCGDCDELFKSLDLWQHHRKEGACQWDSLANKPTTDSHNEAPTFSAESQAEPLNPDDSSLSQSESSRNPEPMDEQTAQPPSPQSSDAPVAEADASASNLDDSSPRRRGVNKKPKPEPVLLCVDCGSCFGLVSELVAHRKTQHGFEEALHRCSMCGESFLNTTLFLYHRKQHRQKGEETVEDVPKMSSPNNANDVPSPSSTVLSTFTQPKLFFCTHCGQSFGDARGLTSHRKEKHGFSDPLHSCSHCEESFMNTTQYLYHRRQHRFSPATQETEEAVGETTPVNRDNTVQTAKRLLSPSSGESGSPVPKRGRPSFRILSAYALEGNISSGTKDESEASGSADSNNMNHHPPAKLLQDWARTPLPHVCPYCGQTFTRRVFLRTHVYSHTGEKLFTCKVCSKSFTNSQSLLRHSLNHTGNKPFCCDVCGKDFAQAATLKRHQLIHTSTEPPRRRGRKPVCSLDIEGSAQLFSCPSCPSRFNTEDQLNHHKLLHTNHPFPCPDCGEAFKRRKDLDLHSLIHQDKQPVACPHCSSPFINQSVLDCHLQRCPVTEDEKNVGRGQGQGRGRSTGQMECDLCGHRCMTQEGLDLHRLSHTGQTPLKCPVRPCRRRFTSNSTLEEHVLAHFQGTLSKSKNRPRFHCEICLKEFSYQSTFSVHMRTHTDERPFECTTCGKRFRQLPHLQDHERIHSGLRPFCCWVCGKSFSVAARLTEHARTHSGEKPYPCPHCSAAFRSRPNLDKHLRLHGDLAPETIEQVAQATEEAYVQKVLEGAKALSSLAATTEMEAGTVQTIYVVQEGEGGTETVMIPSDQLEGLEGTSQVVILPSSVLEAQGINVPTIAINESGVAVVETSQSPQHAIELPRGTETVMIPSDQLEGLEGTSQVVILPSSVLEAQG</sequence>
<dbReference type="GO" id="GO:0000981">
    <property type="term" value="F:DNA-binding transcription factor activity, RNA polymerase II-specific"/>
    <property type="evidence" value="ECO:0007669"/>
    <property type="project" value="TreeGrafter"/>
</dbReference>
<accession>A0A2I4CV16</accession>
<dbReference type="InParanoid" id="A0A2I4CV16"/>
<dbReference type="InterPro" id="IPR050752">
    <property type="entry name" value="C2H2-ZF_domain"/>
</dbReference>
<evidence type="ECO:0000256" key="3">
    <source>
        <dbReference type="ARBA" id="ARBA00022737"/>
    </source>
</evidence>
<dbReference type="OrthoDB" id="6077919at2759"/>
<evidence type="ECO:0000256" key="11">
    <source>
        <dbReference type="SAM" id="MobiDB-lite"/>
    </source>
</evidence>
<dbReference type="GO" id="GO:0005634">
    <property type="term" value="C:nucleus"/>
    <property type="evidence" value="ECO:0007669"/>
    <property type="project" value="UniProtKB-SubCell"/>
</dbReference>
<feature type="domain" description="C2H2-type" evidence="12">
    <location>
        <begin position="744"/>
        <end position="771"/>
    </location>
</feature>
<feature type="domain" description="C2H2-type" evidence="12">
    <location>
        <begin position="706"/>
        <end position="730"/>
    </location>
</feature>
<dbReference type="GO" id="GO:0008270">
    <property type="term" value="F:zinc ion binding"/>
    <property type="evidence" value="ECO:0007669"/>
    <property type="project" value="UniProtKB-KW"/>
</dbReference>
<feature type="non-terminal residue" evidence="14">
    <location>
        <position position="1001"/>
    </location>
</feature>
<dbReference type="InterPro" id="IPR036236">
    <property type="entry name" value="Znf_C2H2_sf"/>
</dbReference>
<evidence type="ECO:0000256" key="5">
    <source>
        <dbReference type="ARBA" id="ARBA00022833"/>
    </source>
</evidence>
<dbReference type="FunFam" id="3.30.160.60:FF:001800">
    <property type="entry name" value="Zinc finger protein 467"/>
    <property type="match status" value="1"/>
</dbReference>
<dbReference type="FunFam" id="3.30.160.60:FF:001644">
    <property type="entry name" value="Zinc finger protein 574"/>
    <property type="match status" value="1"/>
</dbReference>
<reference evidence="14" key="1">
    <citation type="submission" date="2025-08" db="UniProtKB">
        <authorList>
            <consortium name="RefSeq"/>
        </authorList>
    </citation>
    <scope>IDENTIFICATION</scope>
</reference>
<dbReference type="Pfam" id="PF00096">
    <property type="entry name" value="zf-C2H2"/>
    <property type="match status" value="8"/>
</dbReference>
<feature type="region of interest" description="Disordered" evidence="11">
    <location>
        <begin position="376"/>
        <end position="420"/>
    </location>
</feature>
<dbReference type="Gene3D" id="3.30.160.60">
    <property type="entry name" value="Classic Zinc Finger"/>
    <property type="match status" value="11"/>
</dbReference>
<feature type="compositionally biased region" description="Low complexity" evidence="11">
    <location>
        <begin position="184"/>
        <end position="210"/>
    </location>
</feature>
<feature type="domain" description="C2H2-type" evidence="12">
    <location>
        <begin position="772"/>
        <end position="799"/>
    </location>
</feature>
<evidence type="ECO:0000256" key="10">
    <source>
        <dbReference type="PROSITE-ProRule" id="PRU00042"/>
    </source>
</evidence>
<evidence type="ECO:0000313" key="13">
    <source>
        <dbReference type="Proteomes" id="UP000192220"/>
    </source>
</evidence>
<gene>
    <name evidence="14" type="primary">znf574</name>
</gene>
<keyword evidence="5" id="KW-0862">Zinc</keyword>
<feature type="region of interest" description="Disordered" evidence="11">
    <location>
        <begin position="284"/>
        <end position="309"/>
    </location>
</feature>
<keyword evidence="7" id="KW-0238">DNA-binding</keyword>
<evidence type="ECO:0000256" key="9">
    <source>
        <dbReference type="ARBA" id="ARBA00023242"/>
    </source>
</evidence>
<dbReference type="GO" id="GO:0000978">
    <property type="term" value="F:RNA polymerase II cis-regulatory region sequence-specific DNA binding"/>
    <property type="evidence" value="ECO:0007669"/>
    <property type="project" value="TreeGrafter"/>
</dbReference>
<dbReference type="Proteomes" id="UP000192220">
    <property type="component" value="Unplaced"/>
</dbReference>
<feature type="domain" description="C2H2-type" evidence="12">
    <location>
        <begin position="828"/>
        <end position="855"/>
    </location>
</feature>
<feature type="domain" description="C2H2-type" evidence="12">
    <location>
        <begin position="501"/>
        <end position="528"/>
    </location>
</feature>
<feature type="domain" description="C2H2-type" evidence="12">
    <location>
        <begin position="800"/>
        <end position="827"/>
    </location>
</feature>
<feature type="domain" description="C2H2-type" evidence="12">
    <location>
        <begin position="350"/>
        <end position="372"/>
    </location>
</feature>
<feature type="domain" description="C2H2-type" evidence="12">
    <location>
        <begin position="320"/>
        <end position="348"/>
    </location>
</feature>
<evidence type="ECO:0000256" key="1">
    <source>
        <dbReference type="ARBA" id="ARBA00004123"/>
    </source>
</evidence>
<feature type="compositionally biased region" description="Polar residues" evidence="11">
    <location>
        <begin position="140"/>
        <end position="157"/>
    </location>
</feature>
<dbReference type="RefSeq" id="XP_013883831.1">
    <property type="nucleotide sequence ID" value="XM_014028377.1"/>
</dbReference>
<feature type="domain" description="C2H2-type" evidence="12">
    <location>
        <begin position="258"/>
        <end position="285"/>
    </location>
</feature>
<dbReference type="FunFam" id="3.30.160.60:FF:001289">
    <property type="entry name" value="Zinc finger protein 574"/>
    <property type="match status" value="2"/>
</dbReference>
<dbReference type="SUPFAM" id="SSF57667">
    <property type="entry name" value="beta-beta-alpha zinc fingers"/>
    <property type="match status" value="8"/>
</dbReference>
<feature type="domain" description="C2H2-type" evidence="12">
    <location>
        <begin position="678"/>
        <end position="705"/>
    </location>
</feature>
<evidence type="ECO:0000259" key="12">
    <source>
        <dbReference type="PROSITE" id="PS50157"/>
    </source>
</evidence>
<evidence type="ECO:0000256" key="2">
    <source>
        <dbReference type="ARBA" id="ARBA00022723"/>
    </source>
</evidence>
<keyword evidence="4 10" id="KW-0863">Zinc-finger</keyword>
<comment type="subcellular location">
    <subcellularLocation>
        <location evidence="1">Nucleus</location>
    </subcellularLocation>
</comment>
<evidence type="ECO:0000256" key="4">
    <source>
        <dbReference type="ARBA" id="ARBA00022771"/>
    </source>
</evidence>
<dbReference type="PROSITE" id="PS50157">
    <property type="entry name" value="ZINC_FINGER_C2H2_2"/>
    <property type="match status" value="15"/>
</dbReference>
<dbReference type="AlphaFoldDB" id="A0A2I4CV16"/>
<proteinExistence type="predicted"/>
<feature type="domain" description="C2H2-type" evidence="12">
    <location>
        <begin position="529"/>
        <end position="556"/>
    </location>
</feature>
<evidence type="ECO:0000256" key="8">
    <source>
        <dbReference type="ARBA" id="ARBA00023163"/>
    </source>
</evidence>
<feature type="domain" description="C2H2-type" evidence="12">
    <location>
        <begin position="228"/>
        <end position="256"/>
    </location>
</feature>
<feature type="compositionally biased region" description="Polar residues" evidence="11">
    <location>
        <begin position="445"/>
        <end position="455"/>
    </location>
</feature>
<dbReference type="PROSITE" id="PS00028">
    <property type="entry name" value="ZINC_FINGER_C2H2_1"/>
    <property type="match status" value="15"/>
</dbReference>
<feature type="compositionally biased region" description="Low complexity" evidence="11">
    <location>
        <begin position="403"/>
        <end position="414"/>
    </location>
</feature>
<dbReference type="GO" id="GO:0032502">
    <property type="term" value="P:developmental process"/>
    <property type="evidence" value="ECO:0007669"/>
    <property type="project" value="UniProtKB-ARBA"/>
</dbReference>
<organism evidence="13 14">
    <name type="scientific">Austrofundulus limnaeus</name>
    <name type="common">Annual killifish</name>
    <dbReference type="NCBI Taxonomy" id="52670"/>
    <lineage>
        <taxon>Eukaryota</taxon>
        <taxon>Metazoa</taxon>
        <taxon>Chordata</taxon>
        <taxon>Craniata</taxon>
        <taxon>Vertebrata</taxon>
        <taxon>Euteleostomi</taxon>
        <taxon>Actinopterygii</taxon>
        <taxon>Neopterygii</taxon>
        <taxon>Teleostei</taxon>
        <taxon>Neoteleostei</taxon>
        <taxon>Acanthomorphata</taxon>
        <taxon>Ovalentaria</taxon>
        <taxon>Atherinomorphae</taxon>
        <taxon>Cyprinodontiformes</taxon>
        <taxon>Rivulidae</taxon>
        <taxon>Austrofundulus</taxon>
    </lineage>
</organism>
<keyword evidence="3" id="KW-0677">Repeat</keyword>
<dbReference type="CTD" id="64763"/>
<dbReference type="STRING" id="52670.A0A2I4CV16"/>
<keyword evidence="9" id="KW-0539">Nucleus</keyword>
<feature type="region of interest" description="Disordered" evidence="11">
    <location>
        <begin position="140"/>
        <end position="223"/>
    </location>
</feature>
<feature type="compositionally biased region" description="Polar residues" evidence="11">
    <location>
        <begin position="295"/>
        <end position="309"/>
    </location>
</feature>
<protein>
    <submittedName>
        <fullName evidence="14">Zinc finger protein 574</fullName>
    </submittedName>
</protein>
<dbReference type="FunFam" id="3.30.160.60:FF:001801">
    <property type="entry name" value="Zinc finger protein 574"/>
    <property type="match status" value="1"/>
</dbReference>
<evidence type="ECO:0000256" key="6">
    <source>
        <dbReference type="ARBA" id="ARBA00023015"/>
    </source>
</evidence>
<keyword evidence="6" id="KW-0805">Transcription regulation</keyword>
<feature type="domain" description="C2H2-type" evidence="12">
    <location>
        <begin position="604"/>
        <end position="631"/>
    </location>
</feature>
<dbReference type="InterPro" id="IPR013087">
    <property type="entry name" value="Znf_C2H2_type"/>
</dbReference>